<dbReference type="AlphaFoldDB" id="A0A9X3EYC6"/>
<dbReference type="EMBL" id="JAPNKE010000002">
    <property type="protein sequence ID" value="MCY1012517.1"/>
    <property type="molecule type" value="Genomic_DNA"/>
</dbReference>
<proteinExistence type="predicted"/>
<organism evidence="2 3">
    <name type="scientific">Nannocystis pusilla</name>
    <dbReference type="NCBI Taxonomy" id="889268"/>
    <lineage>
        <taxon>Bacteria</taxon>
        <taxon>Pseudomonadati</taxon>
        <taxon>Myxococcota</taxon>
        <taxon>Polyangia</taxon>
        <taxon>Nannocystales</taxon>
        <taxon>Nannocystaceae</taxon>
        <taxon>Nannocystis</taxon>
    </lineage>
</organism>
<dbReference type="Proteomes" id="UP001150924">
    <property type="component" value="Unassembled WGS sequence"/>
</dbReference>
<comment type="caution">
    <text evidence="2">The sequence shown here is derived from an EMBL/GenBank/DDBJ whole genome shotgun (WGS) entry which is preliminary data.</text>
</comment>
<evidence type="ECO:0000256" key="1">
    <source>
        <dbReference type="SAM" id="MobiDB-lite"/>
    </source>
</evidence>
<name>A0A9X3EYC6_9BACT</name>
<feature type="region of interest" description="Disordered" evidence="1">
    <location>
        <begin position="38"/>
        <end position="59"/>
    </location>
</feature>
<keyword evidence="3" id="KW-1185">Reference proteome</keyword>
<protein>
    <submittedName>
        <fullName evidence="2">Uncharacterized protein</fullName>
    </submittedName>
</protein>
<reference evidence="2" key="1">
    <citation type="submission" date="2022-11" db="EMBL/GenBank/DDBJ databases">
        <title>Minimal conservation of predation-associated metabolite biosynthetic gene clusters underscores biosynthetic potential of Myxococcota including descriptions for ten novel species: Archangium lansinium sp. nov., Myxococcus landrumus sp. nov., Nannocystis bai.</title>
        <authorList>
            <person name="Ahearne A."/>
            <person name="Stevens C."/>
            <person name="Phillips K."/>
        </authorList>
    </citation>
    <scope>NUCLEOTIDE SEQUENCE</scope>
    <source>
        <strain evidence="2">Na p29</strain>
    </source>
</reference>
<gene>
    <name evidence="2" type="ORF">OV079_44700</name>
</gene>
<dbReference type="RefSeq" id="WP_267775965.1">
    <property type="nucleotide sequence ID" value="NZ_JAPNKE010000002.1"/>
</dbReference>
<sequence>MQLTDRLAAVEAGAVLERELVEQIRGGEAVVRARDVDARRGAGQRGRQPPQAVGDLGAHDLGRGAGAVGDLAGAETLEVGQLEGAARLVVEVEHRRLHGLAQRAHVGRLGLVVEGGDLGVVDGRHASGAVLGQGAQGRGAGADGPPHAHAGLARVELLGAAPGVEEDAVDGALGGHAVAEDPQGRAQQGRGVALAQLDEGDGVAAGGGGHSLRGPDVSGHREVDRGGALHAFMRVSRPGSLVKRAAAGMSLGACSSWPRRTLRLAVAAVAGASSDDRARPGERARGVTGAGELVAARAC</sequence>
<evidence type="ECO:0000313" key="3">
    <source>
        <dbReference type="Proteomes" id="UP001150924"/>
    </source>
</evidence>
<accession>A0A9X3EYC6</accession>
<evidence type="ECO:0000313" key="2">
    <source>
        <dbReference type="EMBL" id="MCY1012517.1"/>
    </source>
</evidence>